<comment type="caution">
    <text evidence="2">The sequence shown here is derived from an EMBL/GenBank/DDBJ whole genome shotgun (WGS) entry which is preliminary data.</text>
</comment>
<dbReference type="Proteomes" id="UP000030017">
    <property type="component" value="Unassembled WGS sequence"/>
</dbReference>
<feature type="region of interest" description="Disordered" evidence="1">
    <location>
        <begin position="1"/>
        <end position="26"/>
    </location>
</feature>
<dbReference type="STRING" id="1122185.N792_05960"/>
<dbReference type="Pfam" id="PF11528">
    <property type="entry name" value="DUF3224"/>
    <property type="match status" value="1"/>
</dbReference>
<evidence type="ECO:0000313" key="2">
    <source>
        <dbReference type="EMBL" id="KGM52601.1"/>
    </source>
</evidence>
<dbReference type="InterPro" id="IPR023159">
    <property type="entry name" value="SO1590-like_sf"/>
</dbReference>
<feature type="compositionally biased region" description="Basic and acidic residues" evidence="1">
    <location>
        <begin position="12"/>
        <end position="26"/>
    </location>
</feature>
<evidence type="ECO:0000256" key="1">
    <source>
        <dbReference type="SAM" id="MobiDB-lite"/>
    </source>
</evidence>
<evidence type="ECO:0000313" key="3">
    <source>
        <dbReference type="Proteomes" id="UP000030017"/>
    </source>
</evidence>
<name>A0A0A0ENN0_9GAMM</name>
<dbReference type="OrthoDB" id="69764at2"/>
<accession>A0A0A0ENN0</accession>
<dbReference type="AlphaFoldDB" id="A0A0A0ENN0"/>
<evidence type="ECO:0008006" key="4">
    <source>
        <dbReference type="Google" id="ProtNLM"/>
    </source>
</evidence>
<dbReference type="RefSeq" id="WP_036192872.1">
    <property type="nucleotide sequence ID" value="NZ_AVPS01000003.1"/>
</dbReference>
<gene>
    <name evidence="2" type="ORF">N792_05960</name>
</gene>
<protein>
    <recommendedName>
        <fullName evidence="4">DUF3224 domain-containing protein</fullName>
    </recommendedName>
</protein>
<dbReference type="SUPFAM" id="SSF159238">
    <property type="entry name" value="SO1590-like"/>
    <property type="match status" value="1"/>
</dbReference>
<keyword evidence="3" id="KW-1185">Reference proteome</keyword>
<reference evidence="2 3" key="1">
    <citation type="submission" date="2013-08" db="EMBL/GenBank/DDBJ databases">
        <title>Genome sequencing of Lysobacter.</title>
        <authorList>
            <person name="Zhang S."/>
            <person name="Wang G."/>
        </authorList>
    </citation>
    <scope>NUCLEOTIDE SEQUENCE [LARGE SCALE GENOMIC DNA]</scope>
    <source>
        <strain evidence="2 3">Ko07</strain>
    </source>
</reference>
<organism evidence="2 3">
    <name type="scientific">Lysobacter concretionis Ko07 = DSM 16239</name>
    <dbReference type="NCBI Taxonomy" id="1122185"/>
    <lineage>
        <taxon>Bacteria</taxon>
        <taxon>Pseudomonadati</taxon>
        <taxon>Pseudomonadota</taxon>
        <taxon>Gammaproteobacteria</taxon>
        <taxon>Lysobacterales</taxon>
        <taxon>Lysobacteraceae</taxon>
        <taxon>Novilysobacter</taxon>
    </lineage>
</organism>
<dbReference type="EMBL" id="AVPS01000003">
    <property type="protein sequence ID" value="KGM52601.1"/>
    <property type="molecule type" value="Genomic_DNA"/>
</dbReference>
<dbReference type="InterPro" id="IPR021607">
    <property type="entry name" value="DUF3224"/>
</dbReference>
<proteinExistence type="predicted"/>
<dbReference type="Gene3D" id="2.40.350.10">
    <property type="entry name" value="SO1590-like"/>
    <property type="match status" value="1"/>
</dbReference>
<dbReference type="eggNOG" id="ENOG5031U6H">
    <property type="taxonomic scope" value="Bacteria"/>
</dbReference>
<sequence>MNHHAHGSFEVSAEREPPYDSSDDVRLGRTRISKRFEGDLQATSSVEMISAANAHAQGSAGYVAMERVRGTLAGRSGSFVLQHSGTMDRGAASLSVTVVPDTGTGQLAGLRGKMAIKVTEDRHLYTFEYRFGDEDTAGSA</sequence>